<accession>A0AAW9TPY8</accession>
<sequence>MNITKNGLVGITDRGKPSDALATHDEFGRLTGKQRSLVDSLAMPGQSAIDFVLPRVEIRRRDVDLS</sequence>
<gene>
    <name evidence="1" type="ORF">GHK53_14025</name>
</gene>
<dbReference type="KEGG" id="smer:DU99_22055"/>
<dbReference type="AlphaFoldDB" id="A0AAW9TPY8"/>
<comment type="caution">
    <text evidence="1">The sequence shown here is derived from an EMBL/GenBank/DDBJ whole genome shotgun (WGS) entry which is preliminary data.</text>
</comment>
<dbReference type="RefSeq" id="WP_013845516.1">
    <property type="nucleotide sequence ID" value="NZ_CP009145.1"/>
</dbReference>
<dbReference type="GeneID" id="25011758"/>
<dbReference type="EMBL" id="WISR01000131">
    <property type="protein sequence ID" value="MQW33886.1"/>
    <property type="molecule type" value="Genomic_DNA"/>
</dbReference>
<evidence type="ECO:0000313" key="2">
    <source>
        <dbReference type="Proteomes" id="UP000429484"/>
    </source>
</evidence>
<reference evidence="1 2" key="1">
    <citation type="journal article" date="2013" name="Genome Biol.">
        <title>Comparative genomics of the core and accessory genomes of 48 Sinorhizobium strains comprising five genospecies.</title>
        <authorList>
            <person name="Sugawara M."/>
            <person name="Epstein B."/>
            <person name="Badgley B.D."/>
            <person name="Unno T."/>
            <person name="Xu L."/>
            <person name="Reese J."/>
            <person name="Gyaneshwar P."/>
            <person name="Denny R."/>
            <person name="Mudge J."/>
            <person name="Bharti A.K."/>
            <person name="Farmer A.D."/>
            <person name="May G.D."/>
            <person name="Woodward J.E."/>
            <person name="Medigue C."/>
            <person name="Vallenet D."/>
            <person name="Lajus A."/>
            <person name="Rouy Z."/>
            <person name="Martinez-Vaz B."/>
            <person name="Tiffin P."/>
            <person name="Young N.D."/>
            <person name="Sadowsky M.J."/>
        </authorList>
    </citation>
    <scope>NUCLEOTIDE SEQUENCE [LARGE SCALE GENOMIC DNA]</scope>
    <source>
        <strain evidence="1 2">N6B1</strain>
    </source>
</reference>
<dbReference type="Proteomes" id="UP000429484">
    <property type="component" value="Unassembled WGS sequence"/>
</dbReference>
<evidence type="ECO:0000313" key="1">
    <source>
        <dbReference type="EMBL" id="MQW33886.1"/>
    </source>
</evidence>
<proteinExistence type="predicted"/>
<name>A0AAW9TPY8_RHIML</name>
<protein>
    <submittedName>
        <fullName evidence="1">Prevent-host-death protein</fullName>
    </submittedName>
</protein>
<organism evidence="1 2">
    <name type="scientific">Rhizobium meliloti</name>
    <name type="common">Ensifer meliloti</name>
    <name type="synonym">Sinorhizobium meliloti</name>
    <dbReference type="NCBI Taxonomy" id="382"/>
    <lineage>
        <taxon>Bacteria</taxon>
        <taxon>Pseudomonadati</taxon>
        <taxon>Pseudomonadota</taxon>
        <taxon>Alphaproteobacteria</taxon>
        <taxon>Hyphomicrobiales</taxon>
        <taxon>Rhizobiaceae</taxon>
        <taxon>Sinorhizobium/Ensifer group</taxon>
        <taxon>Sinorhizobium</taxon>
    </lineage>
</organism>